<dbReference type="EMBL" id="JH431728">
    <property type="status" value="NOT_ANNOTATED_CDS"/>
    <property type="molecule type" value="Genomic_DNA"/>
</dbReference>
<dbReference type="InterPro" id="IPR029035">
    <property type="entry name" value="DHS-like_NAD/FAD-binding_dom"/>
</dbReference>
<protein>
    <recommendedName>
        <fullName evidence="7">Deacetylase sirtuin-type domain-containing protein</fullName>
    </recommendedName>
</protein>
<dbReference type="STRING" id="126957.T1IZX7"/>
<reference evidence="8" key="2">
    <citation type="submission" date="2015-02" db="UniProtKB">
        <authorList>
            <consortium name="EnsemblMetazoa"/>
        </authorList>
    </citation>
    <scope>IDENTIFICATION</scope>
</reference>
<dbReference type="SUPFAM" id="SSF103025">
    <property type="entry name" value="Folate-binding domain"/>
    <property type="match status" value="1"/>
</dbReference>
<dbReference type="InterPro" id="IPR027266">
    <property type="entry name" value="TrmE/GcvT-like"/>
</dbReference>
<keyword evidence="5" id="KW-0496">Mitochondrion</keyword>
<dbReference type="GO" id="GO:0005759">
    <property type="term" value="C:mitochondrial matrix"/>
    <property type="evidence" value="ECO:0007669"/>
    <property type="project" value="TreeGrafter"/>
</dbReference>
<keyword evidence="6" id="KW-0862">Zinc</keyword>
<dbReference type="NCBIfam" id="TIGR03317">
    <property type="entry name" value="ygfZ_signature"/>
    <property type="match status" value="1"/>
</dbReference>
<evidence type="ECO:0000313" key="9">
    <source>
        <dbReference type="Proteomes" id="UP000014500"/>
    </source>
</evidence>
<dbReference type="InterPro" id="IPR045179">
    <property type="entry name" value="YgfZ/GcvT"/>
</dbReference>
<dbReference type="GO" id="GO:0070403">
    <property type="term" value="F:NAD+ binding"/>
    <property type="evidence" value="ECO:0007669"/>
    <property type="project" value="InterPro"/>
</dbReference>
<dbReference type="InterPro" id="IPR003000">
    <property type="entry name" value="Sirtuin"/>
</dbReference>
<dbReference type="Gene3D" id="3.40.50.1220">
    <property type="entry name" value="TPP-binding domain"/>
    <property type="match status" value="1"/>
</dbReference>
<keyword evidence="4" id="KW-0520">NAD</keyword>
<dbReference type="GO" id="GO:0046872">
    <property type="term" value="F:metal ion binding"/>
    <property type="evidence" value="ECO:0007669"/>
    <property type="project" value="UniProtKB-KW"/>
</dbReference>
<feature type="domain" description="Deacetylase sirtuin-type" evidence="7">
    <location>
        <begin position="377"/>
        <end position="631"/>
    </location>
</feature>
<evidence type="ECO:0000256" key="2">
    <source>
        <dbReference type="ARBA" id="ARBA00022679"/>
    </source>
</evidence>
<dbReference type="Gene3D" id="2.40.30.160">
    <property type="match status" value="1"/>
</dbReference>
<accession>T1IZX7</accession>
<dbReference type="InterPro" id="IPR029058">
    <property type="entry name" value="AB_hydrolase_fold"/>
</dbReference>
<dbReference type="Gene3D" id="3.30.1360.120">
    <property type="entry name" value="Probable tRNA modification gtpase trme, domain 1"/>
    <property type="match status" value="1"/>
</dbReference>
<keyword evidence="3" id="KW-0809">Transit peptide</keyword>
<feature type="binding site" evidence="6">
    <location>
        <position position="531"/>
    </location>
    <ligand>
        <name>Zn(2+)</name>
        <dbReference type="ChEBI" id="CHEBI:29105"/>
    </ligand>
</feature>
<feature type="binding site" evidence="6">
    <location>
        <position position="507"/>
    </location>
    <ligand>
        <name>Zn(2+)</name>
        <dbReference type="ChEBI" id="CHEBI:29105"/>
    </ligand>
</feature>
<evidence type="ECO:0000256" key="5">
    <source>
        <dbReference type="ARBA" id="ARBA00023128"/>
    </source>
</evidence>
<comment type="subcellular location">
    <subcellularLocation>
        <location evidence="1">Mitochondrion</location>
    </subcellularLocation>
</comment>
<dbReference type="GO" id="GO:0016226">
    <property type="term" value="P:iron-sulfur cluster assembly"/>
    <property type="evidence" value="ECO:0007669"/>
    <property type="project" value="TreeGrafter"/>
</dbReference>
<dbReference type="EnsemblMetazoa" id="SMAR006816-RA">
    <property type="protein sequence ID" value="SMAR006816-PA"/>
    <property type="gene ID" value="SMAR006816"/>
</dbReference>
<organism evidence="8 9">
    <name type="scientific">Strigamia maritima</name>
    <name type="common">European centipede</name>
    <name type="synonym">Geophilus maritimus</name>
    <dbReference type="NCBI Taxonomy" id="126957"/>
    <lineage>
        <taxon>Eukaryota</taxon>
        <taxon>Metazoa</taxon>
        <taxon>Ecdysozoa</taxon>
        <taxon>Arthropoda</taxon>
        <taxon>Myriapoda</taxon>
        <taxon>Chilopoda</taxon>
        <taxon>Pleurostigmophora</taxon>
        <taxon>Geophilomorpha</taxon>
        <taxon>Linotaeniidae</taxon>
        <taxon>Strigamia</taxon>
    </lineage>
</organism>
<feature type="active site" description="Proton acceptor" evidence="6">
    <location>
        <position position="499"/>
    </location>
</feature>
<dbReference type="Proteomes" id="UP000014500">
    <property type="component" value="Unassembled WGS sequence"/>
</dbReference>
<dbReference type="Pfam" id="PF02089">
    <property type="entry name" value="Palm_thioest"/>
    <property type="match status" value="1"/>
</dbReference>
<evidence type="ECO:0000256" key="6">
    <source>
        <dbReference type="PROSITE-ProRule" id="PRU00236"/>
    </source>
</evidence>
<dbReference type="PROSITE" id="PS50305">
    <property type="entry name" value="SIRTUIN"/>
    <property type="match status" value="1"/>
</dbReference>
<dbReference type="SUPFAM" id="SSF52467">
    <property type="entry name" value="DHS-like NAD/FAD-binding domain"/>
    <property type="match status" value="1"/>
</dbReference>
<keyword evidence="2" id="KW-0808">Transferase</keyword>
<feature type="binding site" evidence="6">
    <location>
        <position position="534"/>
    </location>
    <ligand>
        <name>Zn(2+)</name>
        <dbReference type="ChEBI" id="CHEBI:29105"/>
    </ligand>
</feature>
<dbReference type="GO" id="GO:0016740">
    <property type="term" value="F:transferase activity"/>
    <property type="evidence" value="ECO:0007669"/>
    <property type="project" value="UniProtKB-KW"/>
</dbReference>
<dbReference type="HOGENOM" id="CLU_305726_0_0_1"/>
<dbReference type="AlphaFoldDB" id="T1IZX7"/>
<dbReference type="InterPro" id="IPR057460">
    <property type="entry name" value="CAF17_C"/>
</dbReference>
<sequence>MAYLLKNSRWLRKLCQNCRFMSSKAASNTVYCGKLSRRGLIQVTGNEASNFLQGLITNDMRHFDEHETALSSHANIKIGRPAQPLSSVSGPKKSMYSLILNIQGQILYDMILYNLAPGRKGSTNFLIECDAACLSELKDVLAKYRLRKKIELNDVTDQFTVWVLCNFPSPDANLPADVPPPEVVDPSKVTVLTKDPRTQSLGYRMILPPGIHPKVVLKDPIIAPEINDSYVNLRHRLGVWEGIDDVPPAQCYPLECNADYMHGVSFHKGCYVGQELTARTHHTGVIRKRVMPIVFEYEEKSLISKWTAIENELGRSVGRFISKIGKFGLAQIRLHEGLTSSMIQVKGYNGRLATYKPTWWPVEVPKENLVGGNNCSYSTNVWSVDDAVQLIKNEAVEKIVVMAGAGISTPSGLPDFRYLRTPGTGLYSQLEKYKLPYAEAIFDILYFENDQRPFFDLAQELYPGNYRPNITHYFVRLLQEKINYYGLAGIKPDLLIEAHGTFSVATCIKCRQTYDGEEVKVDIMKGLIPKCTKCKAVIKPDIVFFGEQLPPRFWTHLIDMPECDMLIVMGTSLEVEPFASCAEAVAQLTPRLLINQDAVGSFVDSERATDVVLEGDLVKNVELLVQKLNWSRDLQIIIDENEKQLINKYPKIKYNGFVTRTMNFNLQLLLLSCVFLSINVSITSCYLPVICIPGIADISSNLWSVCNEIKRLHPGTTVFFIQPGTALFSIFGMWQQVVVYKDVLRPIFQHFPCGVHILAHSQGVLIARAVIETTANHPVKSFLSVAAPFMGQYGIPFADYTDFMGLNINNLTREDVYNIAYTNFAQRTISIAGYWNDPTKQKLFLEKSYFLPYINNHLNHLERENYKMNFLRLHDLILIGGDGDEVIIPWQSVHAGFYDENLNIVSMKQQIHWKLLFAGYLYSRLHKDNTPKLKNVCDEIERLHCGTKGVFLQIGGYLCSVQCFWNVEAN</sequence>
<evidence type="ECO:0000313" key="8">
    <source>
        <dbReference type="EnsemblMetazoa" id="SMAR006816-PA"/>
    </source>
</evidence>
<dbReference type="PANTHER" id="PTHR22602">
    <property type="entry name" value="TRANSFERASE CAF17, MITOCHONDRIAL-RELATED"/>
    <property type="match status" value="1"/>
</dbReference>
<dbReference type="Pfam" id="PF25455">
    <property type="entry name" value="Beta-barrel_CAF17_C"/>
    <property type="match status" value="1"/>
</dbReference>
<evidence type="ECO:0000256" key="1">
    <source>
        <dbReference type="ARBA" id="ARBA00004173"/>
    </source>
</evidence>
<dbReference type="InterPro" id="IPR026590">
    <property type="entry name" value="Ssirtuin_cat_dom"/>
</dbReference>
<dbReference type="eggNOG" id="KOG2929">
    <property type="taxonomic scope" value="Eukaryota"/>
</dbReference>
<dbReference type="SUPFAM" id="SSF53474">
    <property type="entry name" value="alpha/beta-Hydrolases"/>
    <property type="match status" value="1"/>
</dbReference>
<feature type="binding site" evidence="6">
    <location>
        <position position="510"/>
    </location>
    <ligand>
        <name>Zn(2+)</name>
        <dbReference type="ChEBI" id="CHEBI:29105"/>
    </ligand>
</feature>
<name>T1IZX7_STRMM</name>
<dbReference type="InterPro" id="IPR017703">
    <property type="entry name" value="YgfZ/GCV_T_CS"/>
</dbReference>
<dbReference type="eggNOG" id="KOG2541">
    <property type="taxonomic scope" value="Eukaryota"/>
</dbReference>
<dbReference type="Gene3D" id="3.30.1600.10">
    <property type="entry name" value="SIR2/SIRT2 'Small Domain"/>
    <property type="match status" value="1"/>
</dbReference>
<dbReference type="InterPro" id="IPR026591">
    <property type="entry name" value="Sirtuin_cat_small_dom_sf"/>
</dbReference>
<dbReference type="eggNOG" id="KOG2682">
    <property type="taxonomic scope" value="Eukaryota"/>
</dbReference>
<dbReference type="Pfam" id="PF02146">
    <property type="entry name" value="SIR2"/>
    <property type="match status" value="1"/>
</dbReference>
<keyword evidence="6" id="KW-0479">Metal-binding</keyword>
<evidence type="ECO:0000256" key="3">
    <source>
        <dbReference type="ARBA" id="ARBA00022946"/>
    </source>
</evidence>
<dbReference type="Gene3D" id="3.40.50.1820">
    <property type="entry name" value="alpha/beta hydrolase"/>
    <property type="match status" value="1"/>
</dbReference>
<keyword evidence="9" id="KW-1185">Reference proteome</keyword>
<proteinExistence type="predicted"/>
<dbReference type="PANTHER" id="PTHR22602:SF0">
    <property type="entry name" value="TRANSFERASE CAF17, MITOCHONDRIAL-RELATED"/>
    <property type="match status" value="1"/>
</dbReference>
<evidence type="ECO:0000259" key="7">
    <source>
        <dbReference type="PROSITE" id="PS50305"/>
    </source>
</evidence>
<evidence type="ECO:0000256" key="4">
    <source>
        <dbReference type="ARBA" id="ARBA00023027"/>
    </source>
</evidence>
<reference evidence="9" key="1">
    <citation type="submission" date="2011-05" db="EMBL/GenBank/DDBJ databases">
        <authorList>
            <person name="Richards S.R."/>
            <person name="Qu J."/>
            <person name="Jiang H."/>
            <person name="Jhangiani S.N."/>
            <person name="Agravi P."/>
            <person name="Goodspeed R."/>
            <person name="Gross S."/>
            <person name="Mandapat C."/>
            <person name="Jackson L."/>
            <person name="Mathew T."/>
            <person name="Pu L."/>
            <person name="Thornton R."/>
            <person name="Saada N."/>
            <person name="Wilczek-Boney K.B."/>
            <person name="Lee S."/>
            <person name="Kovar C."/>
            <person name="Wu Y."/>
            <person name="Scherer S.E."/>
            <person name="Worley K.C."/>
            <person name="Muzny D.M."/>
            <person name="Gibbs R."/>
        </authorList>
    </citation>
    <scope>NUCLEOTIDE SEQUENCE</scope>
    <source>
        <strain evidence="9">Brora</strain>
    </source>
</reference>